<comment type="caution">
    <text evidence="1">The sequence shown here is derived from an EMBL/GenBank/DDBJ whole genome shotgun (WGS) entry which is preliminary data.</text>
</comment>
<organism evidence="1 2">
    <name type="scientific">Phlebia brevispora</name>
    <dbReference type="NCBI Taxonomy" id="194682"/>
    <lineage>
        <taxon>Eukaryota</taxon>
        <taxon>Fungi</taxon>
        <taxon>Dikarya</taxon>
        <taxon>Basidiomycota</taxon>
        <taxon>Agaricomycotina</taxon>
        <taxon>Agaricomycetes</taxon>
        <taxon>Polyporales</taxon>
        <taxon>Meruliaceae</taxon>
        <taxon>Phlebia</taxon>
    </lineage>
</organism>
<gene>
    <name evidence="1" type="ORF">NM688_g1248</name>
</gene>
<proteinExistence type="predicted"/>
<reference evidence="1" key="1">
    <citation type="submission" date="2022-07" db="EMBL/GenBank/DDBJ databases">
        <title>Genome Sequence of Phlebia brevispora.</title>
        <authorList>
            <person name="Buettner E."/>
        </authorList>
    </citation>
    <scope>NUCLEOTIDE SEQUENCE</scope>
    <source>
        <strain evidence="1">MPL23</strain>
    </source>
</reference>
<accession>A0ACC1TC18</accession>
<name>A0ACC1TC18_9APHY</name>
<dbReference type="EMBL" id="JANHOG010000127">
    <property type="protein sequence ID" value="KAJ3557850.1"/>
    <property type="molecule type" value="Genomic_DNA"/>
</dbReference>
<dbReference type="Proteomes" id="UP001148662">
    <property type="component" value="Unassembled WGS sequence"/>
</dbReference>
<protein>
    <submittedName>
        <fullName evidence="1">Uncharacterized protein</fullName>
    </submittedName>
</protein>
<sequence length="597" mass="63543">MQAASPSRTSCATTHIYDQCTSMGHAVYPDLPPSIAMAEPSLNASSSPTSDQKPMKSKNEMEIVQVGPELVPVLSTSNYSYAHAHSGIRFWMVFVALCVSVFLSALEFTAVSTALPTITHDLQGDDFVWVASAYALASTALLPASGGIAEVFGRRATILTSLALFALGSALCGAAQNMNWLIAARTVQGAGGGGILSLGSIILSDLVSLQERGTYNGLIGLTWACAAAMGPLVGGALSSEGQWRWLFYLNLPICGLAAILVVLFLRLRTPSGSFRSKIARIDWFCVLALTWGGVRYPWSDGRVLSPLILGLLGIGAFLFYEARYAREPIVPFMLLSNRTSVSGYVQNLINPIVMISVVYYMPTYYQACKGSSPTGSGVDFLGLSLAIGPALVITGASIKITKSYRVQLWIGWILSLLGIGILTTLHADTPLAHSICLPILFGVGSGIIYSATYFPVLAPLPISENAHALALFSFCRSFAAVWGVTIGSTILQTQLKRRLPAAFLTGLPGGAAIAFSAIPVIGTLPEPMQGEVREAFAGSIIIIWQVMVGIAGIGLLASFAMKGLPLHAAVDEKWGIHEPDGRFHDSIQQEIEIRNQV</sequence>
<keyword evidence="2" id="KW-1185">Reference proteome</keyword>
<evidence type="ECO:0000313" key="1">
    <source>
        <dbReference type="EMBL" id="KAJ3557850.1"/>
    </source>
</evidence>
<evidence type="ECO:0000313" key="2">
    <source>
        <dbReference type="Proteomes" id="UP001148662"/>
    </source>
</evidence>